<evidence type="ECO:0000256" key="1">
    <source>
        <dbReference type="SAM" id="Phobius"/>
    </source>
</evidence>
<feature type="transmembrane region" description="Helical" evidence="1">
    <location>
        <begin position="348"/>
        <end position="369"/>
    </location>
</feature>
<evidence type="ECO:0000313" key="3">
    <source>
        <dbReference type="Proteomes" id="UP001303587"/>
    </source>
</evidence>
<dbReference type="EMBL" id="CP131060">
    <property type="protein sequence ID" value="WNY25652.1"/>
    <property type="molecule type" value="Genomic_DNA"/>
</dbReference>
<keyword evidence="1" id="KW-0812">Transmembrane</keyword>
<proteinExistence type="predicted"/>
<keyword evidence="1" id="KW-1133">Transmembrane helix</keyword>
<reference evidence="2 3" key="1">
    <citation type="submission" date="2023-07" db="EMBL/GenBank/DDBJ databases">
        <title>Closed genoem sequence of Methanosarcinaceae archaeon Ac7.</title>
        <authorList>
            <person name="Poehlein A."/>
            <person name="Protasov E."/>
            <person name="Platt K."/>
            <person name="Reeh H."/>
            <person name="Daniel R."/>
            <person name="Brune A."/>
        </authorList>
    </citation>
    <scope>NUCLEOTIDE SEQUENCE [LARGE SCALE GENOMIC DNA]</scope>
    <source>
        <strain evidence="2 3">Ac7</strain>
    </source>
</reference>
<dbReference type="PANTHER" id="PTHR35902:SF3">
    <property type="entry name" value="NPCBM-ASSOCIATED, NEW3 DOMAIN OF ALPHA-GALACTOSIDASE"/>
    <property type="match status" value="1"/>
</dbReference>
<dbReference type="Proteomes" id="UP001303587">
    <property type="component" value="Chromosome"/>
</dbReference>
<name>A0AA96VFH8_9EURY</name>
<keyword evidence="3" id="KW-1185">Reference proteome</keyword>
<keyword evidence="1" id="KW-0472">Membrane</keyword>
<protein>
    <recommendedName>
        <fullName evidence="4">S-layer protein</fullName>
    </recommendedName>
</protein>
<dbReference type="AlphaFoldDB" id="A0AA96VFH8"/>
<gene>
    <name evidence="2" type="ORF">MsAc7_12050</name>
</gene>
<organism evidence="2 3">
    <name type="scientific">Methanolapillus millepedarum</name>
    <dbReference type="NCBI Taxonomy" id="3028296"/>
    <lineage>
        <taxon>Archaea</taxon>
        <taxon>Methanobacteriati</taxon>
        <taxon>Methanobacteriota</taxon>
        <taxon>Stenosarchaea group</taxon>
        <taxon>Methanomicrobia</taxon>
        <taxon>Methanosarcinales</taxon>
        <taxon>Methanosarcinaceae</taxon>
        <taxon>Methanolapillus</taxon>
    </lineage>
</organism>
<accession>A0AA96VFH8</accession>
<sequence length="386" mass="42065">MSNKMFKTSSKCLNMALLLVLLLSATLSVAICAPANQSYYGDLDKNYYSFYGAPDIHASVQGNGQLNRGQTSTLSLVLSNQGVLQGFKTEVEVKSSGNTIDQQLNATLQQMEVENVAGVLTAVGMVATLESSNPDILIKTGPQEAGSLPTGQTTMQPMRYTVEIGKDVPAGEYNLTLNVTYKHLRNVIYSADAVDDGTGNLSRVRNLNASYWYDENVTQSIPIKINVKEDTKFEIVSVENNMRAGSGGALKVTYKNVGEIPAKDAFVRLNTATPFSTTDDQSYLGTVNPGETAVASFKMSVDKDSVIYNKLYAINSEILYNDNYGHQQITDSLMIEVQIAEEEGISPLVIGIVLAVIVIIIAGGVFYYFNYYKKGKKLSLKKEKAN</sequence>
<dbReference type="PANTHER" id="PTHR35902">
    <property type="entry name" value="S-LAYER DOMAIN-LIKE PROTEIN-RELATED"/>
    <property type="match status" value="1"/>
</dbReference>
<evidence type="ECO:0000313" key="2">
    <source>
        <dbReference type="EMBL" id="WNY25652.1"/>
    </source>
</evidence>
<evidence type="ECO:0008006" key="4">
    <source>
        <dbReference type="Google" id="ProtNLM"/>
    </source>
</evidence>